<proteinExistence type="predicted"/>
<reference evidence="2 3" key="1">
    <citation type="submission" date="2023-07" db="EMBL/GenBank/DDBJ databases">
        <title>Closed genoem sequence of Methanomicrococcus sp. Hf6.</title>
        <authorList>
            <person name="Poehlein A."/>
            <person name="Protasov E."/>
            <person name="Platt K."/>
            <person name="Reeh H."/>
            <person name="Daniel R."/>
            <person name="Brune A."/>
        </authorList>
    </citation>
    <scope>NUCLEOTIDE SEQUENCE [LARGE SCALE GENOMIC DNA]</scope>
    <source>
        <strain evidence="2 3">Hf6</strain>
    </source>
</reference>
<dbReference type="GeneID" id="85196289"/>
<sequence>MENSELPENTTFCQCCAMPMEEGSELKGTEADGSASEDYCVYCYKDGAFTAPDATMEEMIEFCVPHMVSSNEGMTEETAREMMQKYFPELKRWKK</sequence>
<name>A0AA96V2V0_9EURY</name>
<accession>A0AA96V2V0</accession>
<organism evidence="2 3">
    <name type="scientific">Methanimicrococcus hongohii</name>
    <dbReference type="NCBI Taxonomy" id="3028295"/>
    <lineage>
        <taxon>Archaea</taxon>
        <taxon>Methanobacteriati</taxon>
        <taxon>Methanobacteriota</taxon>
        <taxon>Stenosarchaea group</taxon>
        <taxon>Methanomicrobia</taxon>
        <taxon>Methanosarcinales</taxon>
        <taxon>Methanosarcinaceae</taxon>
        <taxon>Methanimicrococcus</taxon>
    </lineage>
</organism>
<dbReference type="AlphaFoldDB" id="A0AA96V2V0"/>
<dbReference type="KEGG" id="mehf:MmiHf6_16760"/>
<dbReference type="Proteomes" id="UP001302978">
    <property type="component" value="Chromosome"/>
</dbReference>
<keyword evidence="3" id="KW-1185">Reference proteome</keyword>
<dbReference type="EMBL" id="CP131059">
    <property type="protein sequence ID" value="WNY24345.1"/>
    <property type="molecule type" value="Genomic_DNA"/>
</dbReference>
<dbReference type="RefSeq" id="WP_316557525.1">
    <property type="nucleotide sequence ID" value="NZ_CP131059.1"/>
</dbReference>
<protein>
    <recommendedName>
        <fullName evidence="1">Putative zinc ribbon domain-containing protein</fullName>
    </recommendedName>
</protein>
<feature type="domain" description="Putative zinc ribbon" evidence="1">
    <location>
        <begin position="12"/>
        <end position="94"/>
    </location>
</feature>
<dbReference type="InterPro" id="IPR025868">
    <property type="entry name" value="Zn_ribbon_dom_put"/>
</dbReference>
<evidence type="ECO:0000259" key="1">
    <source>
        <dbReference type="Pfam" id="PF12674"/>
    </source>
</evidence>
<evidence type="ECO:0000313" key="3">
    <source>
        <dbReference type="Proteomes" id="UP001302978"/>
    </source>
</evidence>
<gene>
    <name evidence="2" type="ORF">MmiHf6_16760</name>
</gene>
<dbReference type="Pfam" id="PF12674">
    <property type="entry name" value="Zn_ribbon_2"/>
    <property type="match status" value="1"/>
</dbReference>
<evidence type="ECO:0000313" key="2">
    <source>
        <dbReference type="EMBL" id="WNY24345.1"/>
    </source>
</evidence>